<dbReference type="Pfam" id="PF00561">
    <property type="entry name" value="Abhydrolase_1"/>
    <property type="match status" value="1"/>
</dbReference>
<gene>
    <name evidence="3" type="ORF">IAI60_07000</name>
</gene>
<dbReference type="Gene3D" id="3.40.50.1820">
    <property type="entry name" value="alpha/beta hydrolase"/>
    <property type="match status" value="1"/>
</dbReference>
<dbReference type="PANTHER" id="PTHR46118">
    <property type="entry name" value="PROTEIN ABHD11"/>
    <property type="match status" value="1"/>
</dbReference>
<feature type="domain" description="AB hydrolase-1" evidence="2">
    <location>
        <begin position="15"/>
        <end position="120"/>
    </location>
</feature>
<evidence type="ECO:0000313" key="3">
    <source>
        <dbReference type="EMBL" id="MBO1074351.1"/>
    </source>
</evidence>
<dbReference type="PRINTS" id="PR00111">
    <property type="entry name" value="ABHYDROLASE"/>
</dbReference>
<evidence type="ECO:0000256" key="1">
    <source>
        <dbReference type="ARBA" id="ARBA00022801"/>
    </source>
</evidence>
<keyword evidence="1 3" id="KW-0378">Hydrolase</keyword>
<dbReference type="InterPro" id="IPR000073">
    <property type="entry name" value="AB_hydrolase_1"/>
</dbReference>
<keyword evidence="4" id="KW-1185">Reference proteome</keyword>
<dbReference type="GO" id="GO:0016787">
    <property type="term" value="F:hydrolase activity"/>
    <property type="evidence" value="ECO:0007669"/>
    <property type="project" value="UniProtKB-KW"/>
</dbReference>
<organism evidence="3 4">
    <name type="scientific">Roseomonas marmotae</name>
    <dbReference type="NCBI Taxonomy" id="2768161"/>
    <lineage>
        <taxon>Bacteria</taxon>
        <taxon>Pseudomonadati</taxon>
        <taxon>Pseudomonadota</taxon>
        <taxon>Alphaproteobacteria</taxon>
        <taxon>Acetobacterales</taxon>
        <taxon>Roseomonadaceae</taxon>
        <taxon>Roseomonas</taxon>
    </lineage>
</organism>
<dbReference type="PANTHER" id="PTHR46118:SF4">
    <property type="entry name" value="PROTEIN ABHD11"/>
    <property type="match status" value="1"/>
</dbReference>
<dbReference type="PRINTS" id="PR00412">
    <property type="entry name" value="EPOXHYDRLASE"/>
</dbReference>
<dbReference type="RefSeq" id="WP_207445941.1">
    <property type="nucleotide sequence ID" value="NZ_CP061091.1"/>
</dbReference>
<dbReference type="InterPro" id="IPR000639">
    <property type="entry name" value="Epox_hydrolase-like"/>
</dbReference>
<dbReference type="EMBL" id="JACTNF010000005">
    <property type="protein sequence ID" value="MBO1074351.1"/>
    <property type="molecule type" value="Genomic_DNA"/>
</dbReference>
<comment type="caution">
    <text evidence="3">The sequence shown here is derived from an EMBL/GenBank/DDBJ whole genome shotgun (WGS) entry which is preliminary data.</text>
</comment>
<evidence type="ECO:0000259" key="2">
    <source>
        <dbReference type="Pfam" id="PF00561"/>
    </source>
</evidence>
<name>A0ABS3KA74_9PROT</name>
<dbReference type="InterPro" id="IPR029058">
    <property type="entry name" value="AB_hydrolase_fold"/>
</dbReference>
<sequence length="261" mass="27557">MRLNLIEMGQGGGAPLVLLHGLFGQAGNFGAVQKALAAQGRRVLALDLRNHGASPHDPVMGYAEMAADVAETLQAHGAAPADVVGHSMGGKVAMMLALTRPELVARLIVVDIAPVDYPPAYRPYAEAMLAMEMRPGLTRREADAVLAGAVPSAGVRGFLLQNLRLGEHPGWRIGLAEIAAALPQIEAAPDFPPGARFDSPVLVLAGENSDYIREEHRPLFRALFPALRFGRVKGAGHWVHAEQPEGFLAALGTFLGPPQAG</sequence>
<accession>A0ABS3KA74</accession>
<reference evidence="3 4" key="1">
    <citation type="submission" date="2020-09" db="EMBL/GenBank/DDBJ databases">
        <title>Roseomonas.</title>
        <authorList>
            <person name="Zhu W."/>
        </authorList>
    </citation>
    <scope>NUCLEOTIDE SEQUENCE [LARGE SCALE GENOMIC DNA]</scope>
    <source>
        <strain evidence="3 4">1311</strain>
    </source>
</reference>
<evidence type="ECO:0000313" key="4">
    <source>
        <dbReference type="Proteomes" id="UP001518990"/>
    </source>
</evidence>
<dbReference type="SUPFAM" id="SSF53474">
    <property type="entry name" value="alpha/beta-Hydrolases"/>
    <property type="match status" value="1"/>
</dbReference>
<proteinExistence type="predicted"/>
<protein>
    <submittedName>
        <fullName evidence="3">Alpha/beta fold hydrolase</fullName>
    </submittedName>
</protein>
<dbReference type="Proteomes" id="UP001518990">
    <property type="component" value="Unassembled WGS sequence"/>
</dbReference>